<keyword evidence="1" id="KW-0472">Membrane</keyword>
<dbReference type="Proteomes" id="UP000240883">
    <property type="component" value="Unassembled WGS sequence"/>
</dbReference>
<organism evidence="2 3">
    <name type="scientific">Corynespora cassiicola Philippines</name>
    <dbReference type="NCBI Taxonomy" id="1448308"/>
    <lineage>
        <taxon>Eukaryota</taxon>
        <taxon>Fungi</taxon>
        <taxon>Dikarya</taxon>
        <taxon>Ascomycota</taxon>
        <taxon>Pezizomycotina</taxon>
        <taxon>Dothideomycetes</taxon>
        <taxon>Pleosporomycetidae</taxon>
        <taxon>Pleosporales</taxon>
        <taxon>Corynesporascaceae</taxon>
        <taxon>Corynespora</taxon>
    </lineage>
</organism>
<dbReference type="AlphaFoldDB" id="A0A2T2NC21"/>
<proteinExistence type="predicted"/>
<keyword evidence="1" id="KW-1133">Transmembrane helix</keyword>
<reference evidence="2 3" key="1">
    <citation type="journal article" date="2018" name="Front. Microbiol.">
        <title>Genome-Wide Analysis of Corynespora cassiicola Leaf Fall Disease Putative Effectors.</title>
        <authorList>
            <person name="Lopez D."/>
            <person name="Ribeiro S."/>
            <person name="Label P."/>
            <person name="Fumanal B."/>
            <person name="Venisse J.S."/>
            <person name="Kohler A."/>
            <person name="de Oliveira R.R."/>
            <person name="Labutti K."/>
            <person name="Lipzen A."/>
            <person name="Lail K."/>
            <person name="Bauer D."/>
            <person name="Ohm R.A."/>
            <person name="Barry K.W."/>
            <person name="Spatafora J."/>
            <person name="Grigoriev I.V."/>
            <person name="Martin F.M."/>
            <person name="Pujade-Renaud V."/>
        </authorList>
    </citation>
    <scope>NUCLEOTIDE SEQUENCE [LARGE SCALE GENOMIC DNA]</scope>
    <source>
        <strain evidence="2 3">Philippines</strain>
    </source>
</reference>
<name>A0A2T2NC21_CORCC</name>
<accession>A0A2T2NC21</accession>
<keyword evidence="1" id="KW-0812">Transmembrane</keyword>
<sequence length="679" mass="76091">MSEIDDQFVKRGVWTDLDRGSIIGKTITTDTRTGSLIVALLAVLSTLGTAHLWHLVTFVIHQTRANGCATDALFRQQQALLRTLPAPGSFMTDIMKLCWSWRHKANRPYIRSLVLLLIAIIFTTATVAASIFSSLVVDSSNITVLVDSPLCGGRNISGILGRSYDLSMQDIAPSYAKNCYKNGSLPASCNVFLQKKIPLQTGMVSCPWKDEAMCITGEAFTVDSGLLDVGKHFGFNLAKTDGVKFRKKTTCSVLPNERYSKIINATDWLAEYPRTLTKRAPFPEEQFVVMFYGLPLTYNFTGPASLIYSLTLANTTGSVSLFSNNDIYYGFPNMLALDTSLIPQVNLTMDGIGDTSIQYFALNSAVFAEPIDDPLFSAHRKVPTYDAATLVNDFRYMADYPISALGCLQQLGPIPPWYLFEDSAYDDASDVQRTLLWEFIIASSSFNILRADSLNVTEKQASDANVETLPDDHWTYEVLHMEREVWASLQIAMADFAIGPKVRDPQADNYWKKPQTSGEKQLCRIQKMKKSGNFVNINVFGLSFVIAFSCFVALIDIILLKFLIYLSNFKRALAPRIDRWIQDGVWQLQRRAYEGEGHRSWVDIEMDIPLTTSNQLFKDLPIIWVPQKSPVLHSSSTLRTSSISTLHARTFTQDSVVSQSDQASIQYPQQNEQRLNNMI</sequence>
<evidence type="ECO:0000313" key="3">
    <source>
        <dbReference type="Proteomes" id="UP000240883"/>
    </source>
</evidence>
<dbReference type="EMBL" id="KZ678140">
    <property type="protein sequence ID" value="PSN63001.1"/>
    <property type="molecule type" value="Genomic_DNA"/>
</dbReference>
<evidence type="ECO:0000313" key="2">
    <source>
        <dbReference type="EMBL" id="PSN63001.1"/>
    </source>
</evidence>
<feature type="transmembrane region" description="Helical" evidence="1">
    <location>
        <begin position="113"/>
        <end position="137"/>
    </location>
</feature>
<evidence type="ECO:0000256" key="1">
    <source>
        <dbReference type="SAM" id="Phobius"/>
    </source>
</evidence>
<feature type="transmembrane region" description="Helical" evidence="1">
    <location>
        <begin position="539"/>
        <end position="566"/>
    </location>
</feature>
<dbReference type="OrthoDB" id="3540210at2759"/>
<protein>
    <submittedName>
        <fullName evidence="2">Uncharacterized protein</fullName>
    </submittedName>
</protein>
<keyword evidence="3" id="KW-1185">Reference proteome</keyword>
<gene>
    <name evidence="2" type="ORF">BS50DRAFT_648313</name>
</gene>
<feature type="transmembrane region" description="Helical" evidence="1">
    <location>
        <begin position="36"/>
        <end position="56"/>
    </location>
</feature>